<gene>
    <name evidence="1" type="ORF">BC008_03760</name>
    <name evidence="2" type="ORF">BC008_03880</name>
</gene>
<name>A0A0V7ZXJ5_9CYAN</name>
<evidence type="ECO:0000313" key="3">
    <source>
        <dbReference type="Proteomes" id="UP000053372"/>
    </source>
</evidence>
<accession>A0A0V7ZXJ5</accession>
<organism evidence="1 3">
    <name type="scientific">Mastigocoleus testarum BC008</name>
    <dbReference type="NCBI Taxonomy" id="371196"/>
    <lineage>
        <taxon>Bacteria</taxon>
        <taxon>Bacillati</taxon>
        <taxon>Cyanobacteriota</taxon>
        <taxon>Cyanophyceae</taxon>
        <taxon>Nostocales</taxon>
        <taxon>Hapalosiphonaceae</taxon>
        <taxon>Mastigocoleus</taxon>
    </lineage>
</organism>
<comment type="caution">
    <text evidence="1">The sequence shown here is derived from an EMBL/GenBank/DDBJ whole genome shotgun (WGS) entry which is preliminary data.</text>
</comment>
<protein>
    <submittedName>
        <fullName evidence="1">Uncharacterized protein</fullName>
    </submittedName>
</protein>
<dbReference type="EMBL" id="LMTZ01000027">
    <property type="protein sequence ID" value="KST69315.1"/>
    <property type="molecule type" value="Genomic_DNA"/>
</dbReference>
<dbReference type="Proteomes" id="UP000053372">
    <property type="component" value="Unassembled WGS sequence"/>
</dbReference>
<sequence>MSTKVDLYSQTRKHCHTAKMHLERAIAYCNCSSEMDKPLDWALDAAFNEILSANQSHLKSQKSNPERSLKYIKQTQNEIEQLIGSVNEKHVLVQMIKSCSKRLEEIS</sequence>
<keyword evidence="3" id="KW-1185">Reference proteome</keyword>
<dbReference type="EMBL" id="LMTZ01000026">
    <property type="protein sequence ID" value="KST69337.1"/>
    <property type="molecule type" value="Genomic_DNA"/>
</dbReference>
<dbReference type="AlphaFoldDB" id="A0A0V7ZXJ5"/>
<proteinExistence type="predicted"/>
<evidence type="ECO:0000313" key="1">
    <source>
        <dbReference type="EMBL" id="KST69315.1"/>
    </source>
</evidence>
<reference evidence="1 3" key="1">
    <citation type="journal article" date="2015" name="Genome Announc.">
        <title>Draft Genome of the Euendolithic (true boring) Cyanobacterium Mastigocoleus testarum strain BC008.</title>
        <authorList>
            <person name="Guida B.S."/>
            <person name="Garcia-Pichel F."/>
        </authorList>
    </citation>
    <scope>NUCLEOTIDE SEQUENCE [LARGE SCALE GENOMIC DNA]</scope>
    <source>
        <strain evidence="1 3">BC008</strain>
    </source>
</reference>
<evidence type="ECO:0000313" key="2">
    <source>
        <dbReference type="EMBL" id="KST69337.1"/>
    </source>
</evidence>
<dbReference type="RefSeq" id="WP_058183338.1">
    <property type="nucleotide sequence ID" value="NZ_LMTZ01000026.1"/>
</dbReference>